<evidence type="ECO:0000313" key="1">
    <source>
        <dbReference type="EMBL" id="KAG2226491.1"/>
    </source>
</evidence>
<gene>
    <name evidence="1" type="ORF">INT45_014235</name>
</gene>
<comment type="caution">
    <text evidence="1">The sequence shown here is derived from an EMBL/GenBank/DDBJ whole genome shotgun (WGS) entry which is preliminary data.</text>
</comment>
<proteinExistence type="predicted"/>
<organism evidence="1 2">
    <name type="scientific">Circinella minor</name>
    <dbReference type="NCBI Taxonomy" id="1195481"/>
    <lineage>
        <taxon>Eukaryota</taxon>
        <taxon>Fungi</taxon>
        <taxon>Fungi incertae sedis</taxon>
        <taxon>Mucoromycota</taxon>
        <taxon>Mucoromycotina</taxon>
        <taxon>Mucoromycetes</taxon>
        <taxon>Mucorales</taxon>
        <taxon>Lichtheimiaceae</taxon>
        <taxon>Circinella</taxon>
    </lineage>
</organism>
<reference evidence="1 2" key="1">
    <citation type="submission" date="2020-12" db="EMBL/GenBank/DDBJ databases">
        <title>Metabolic potential, ecology and presence of endohyphal bacteria is reflected in genomic diversity of Mucoromycotina.</title>
        <authorList>
            <person name="Muszewska A."/>
            <person name="Okrasinska A."/>
            <person name="Steczkiewicz K."/>
            <person name="Drgas O."/>
            <person name="Orlowska M."/>
            <person name="Perlinska-Lenart U."/>
            <person name="Aleksandrzak-Piekarczyk T."/>
            <person name="Szatraj K."/>
            <person name="Zielenkiewicz U."/>
            <person name="Pilsyk S."/>
            <person name="Malc E."/>
            <person name="Mieczkowski P."/>
            <person name="Kruszewska J.S."/>
            <person name="Biernat P."/>
            <person name="Pawlowska J."/>
        </authorList>
    </citation>
    <scope>NUCLEOTIDE SEQUENCE [LARGE SCALE GENOMIC DNA]</scope>
    <source>
        <strain evidence="1 2">CBS 142.35</strain>
    </source>
</reference>
<keyword evidence="2" id="KW-1185">Reference proteome</keyword>
<dbReference type="Proteomes" id="UP000646827">
    <property type="component" value="Unassembled WGS sequence"/>
</dbReference>
<accession>A0A8H7VKW0</accession>
<sequence>MEYLDNGRLMIESSSGGINKHVQHISDDSLKLLEALKTLLKLKATRFEKCSVWNFTRLSYVLYSSCKKKKKTIALMSLRINVDKKYVYEEPRTITVPISYFERHHWVEYFELLAYLDLTQSLQIERPRPYYNTDDKDLIL</sequence>
<name>A0A8H7VKW0_9FUNG</name>
<protein>
    <submittedName>
        <fullName evidence="1">Uncharacterized protein</fullName>
    </submittedName>
</protein>
<dbReference type="AlphaFoldDB" id="A0A8H7VKW0"/>
<evidence type="ECO:0000313" key="2">
    <source>
        <dbReference type="Proteomes" id="UP000646827"/>
    </source>
</evidence>
<dbReference type="EMBL" id="JAEPRB010000016">
    <property type="protein sequence ID" value="KAG2226491.1"/>
    <property type="molecule type" value="Genomic_DNA"/>
</dbReference>